<evidence type="ECO:0000313" key="1">
    <source>
        <dbReference type="EMBL" id="EGW13002.1"/>
    </source>
</evidence>
<accession>G3I941</accession>
<protein>
    <submittedName>
        <fullName evidence="1 2">Uncharacterized protein</fullName>
    </submittedName>
</protein>
<evidence type="ECO:0000313" key="3">
    <source>
        <dbReference type="Proteomes" id="UP000001075"/>
    </source>
</evidence>
<reference evidence="1" key="2">
    <citation type="submission" date="2011-08" db="EMBL/GenBank/DDBJ databases">
        <title>The genomic sequence of the Chinese hamster ovary CHO-K1 cell line.</title>
        <authorList>
            <person name="Xu X."/>
            <person name="Nagarajan H."/>
            <person name="Lewis N.E."/>
            <person name="Pan S."/>
            <person name="Cai Z."/>
            <person name="Liu X."/>
            <person name="Chen W."/>
            <person name="Xie M."/>
            <person name="Wang W."/>
            <person name="Hammond S."/>
            <person name="Andersen M.R."/>
            <person name="Neff N."/>
            <person name="Passarelli B."/>
            <person name="Koh W."/>
            <person name="Fan C.H."/>
            <person name="Wang J."/>
            <person name="Gui Y."/>
            <person name="Lee K.H."/>
            <person name="Betenbaugh M.J."/>
            <person name="Quake S.R."/>
            <person name="Famili I."/>
            <person name="Palsson B.O."/>
            <person name="Wang J."/>
        </authorList>
    </citation>
    <scope>NUCLEOTIDE SEQUENCE</scope>
</reference>
<evidence type="ECO:0000313" key="2">
    <source>
        <dbReference type="Ensembl" id="ENSCGRP00001000758.1"/>
    </source>
</evidence>
<dbReference type="EMBL" id="JH001565">
    <property type="protein sequence ID" value="EGW13002.1"/>
    <property type="molecule type" value="Genomic_DNA"/>
</dbReference>
<dbReference type="Proteomes" id="UP000694386">
    <property type="component" value="Unplaced"/>
</dbReference>
<reference evidence="3" key="1">
    <citation type="journal article" date="2011" name="Nat. Biotechnol.">
        <title>The genomic sequence of the Chinese hamster ovary (CHO)-K1 cell line.</title>
        <authorList>
            <person name="Xu X."/>
            <person name="Nagarajan H."/>
            <person name="Lewis N.E."/>
            <person name="Pan S."/>
            <person name="Cai Z."/>
            <person name="Liu X."/>
            <person name="Chen W."/>
            <person name="Xie M."/>
            <person name="Wang W."/>
            <person name="Hammond S."/>
            <person name="Andersen M.R."/>
            <person name="Neff N."/>
            <person name="Passarelli B."/>
            <person name="Koh W."/>
            <person name="Fan H.C."/>
            <person name="Wang J."/>
            <person name="Gui Y."/>
            <person name="Lee K.H."/>
            <person name="Betenbaugh M.J."/>
            <person name="Quake S.R."/>
            <person name="Famili I."/>
            <person name="Palsson B.O."/>
            <person name="Wang J."/>
        </authorList>
    </citation>
    <scope>NUCLEOTIDE SEQUENCE [LARGE SCALE GENOMIC DNA]</scope>
    <source>
        <strain evidence="3">CHO K1 cell line</strain>
    </source>
</reference>
<organism evidence="1 3">
    <name type="scientific">Cricetulus griseus</name>
    <name type="common">Chinese hamster</name>
    <name type="synonym">Cricetulus barabensis griseus</name>
    <dbReference type="NCBI Taxonomy" id="10029"/>
    <lineage>
        <taxon>Eukaryota</taxon>
        <taxon>Metazoa</taxon>
        <taxon>Chordata</taxon>
        <taxon>Craniata</taxon>
        <taxon>Vertebrata</taxon>
        <taxon>Euteleostomi</taxon>
        <taxon>Mammalia</taxon>
        <taxon>Eutheria</taxon>
        <taxon>Euarchontoglires</taxon>
        <taxon>Glires</taxon>
        <taxon>Rodentia</taxon>
        <taxon>Myomorpha</taxon>
        <taxon>Muroidea</taxon>
        <taxon>Cricetidae</taxon>
        <taxon>Cricetinae</taxon>
        <taxon>Cricetulus</taxon>
    </lineage>
</organism>
<name>G3I941_CRIGR</name>
<reference evidence="2" key="3">
    <citation type="submission" date="2025-05" db="UniProtKB">
        <authorList>
            <consortium name="Ensembl"/>
        </authorList>
    </citation>
    <scope>IDENTIFICATION</scope>
</reference>
<sequence length="57" mass="6481">MEEVRMTWCLLFDDFSAHSAHRWIVMLHSAPEFQMGVRKLGTTPKARCEAAAGMDNV</sequence>
<dbReference type="AlphaFoldDB" id="G3I941"/>
<dbReference type="Ensembl" id="ENSCGRT00001000782.1">
    <property type="protein sequence ID" value="ENSCGRP00001000758.1"/>
    <property type="gene ID" value="ENSCGRG00001000601.1"/>
</dbReference>
<gene>
    <name evidence="1" type="ORF">I79_020074</name>
</gene>
<dbReference type="Proteomes" id="UP000001075">
    <property type="component" value="Unassembled WGS sequence"/>
</dbReference>
<proteinExistence type="predicted"/>